<dbReference type="Proteomes" id="UP000827892">
    <property type="component" value="Chromosome IV"/>
</dbReference>
<organism evidence="2 4">
    <name type="scientific">Caenorhabditis briggsae</name>
    <dbReference type="NCBI Taxonomy" id="6238"/>
    <lineage>
        <taxon>Eukaryota</taxon>
        <taxon>Metazoa</taxon>
        <taxon>Ecdysozoa</taxon>
        <taxon>Nematoda</taxon>
        <taxon>Chromadorea</taxon>
        <taxon>Rhabditida</taxon>
        <taxon>Rhabditina</taxon>
        <taxon>Rhabditomorpha</taxon>
        <taxon>Rhabditoidea</taxon>
        <taxon>Rhabditidae</taxon>
        <taxon>Peloderinae</taxon>
        <taxon>Caenorhabditis</taxon>
    </lineage>
</organism>
<evidence type="ECO:0000313" key="3">
    <source>
        <dbReference type="Proteomes" id="UP000827892"/>
    </source>
</evidence>
<dbReference type="Proteomes" id="UP000829354">
    <property type="component" value="Chromosome IV"/>
</dbReference>
<accession>A0AAE9EQ99</accession>
<keyword evidence="4" id="KW-1185">Reference proteome</keyword>
<dbReference type="AlphaFoldDB" id="A0AAE9EQ99"/>
<dbReference type="PANTHER" id="PTHR31464">
    <property type="entry name" value="PROTEIN CBG01266"/>
    <property type="match status" value="1"/>
</dbReference>
<dbReference type="Pfam" id="PF05075">
    <property type="entry name" value="DUF684"/>
    <property type="match status" value="1"/>
</dbReference>
<dbReference type="InterPro" id="IPR007767">
    <property type="entry name" value="DUF684"/>
</dbReference>
<proteinExistence type="predicted"/>
<reference evidence="2 4" key="1">
    <citation type="submission" date="2022-04" db="EMBL/GenBank/DDBJ databases">
        <title>Chromosome-level reference genomes for two strains of Caenorhabditis briggsae: an improved platform for comparative genomics.</title>
        <authorList>
            <person name="Stevens L."/>
            <person name="Andersen E."/>
        </authorList>
    </citation>
    <scope>NUCLEOTIDE SEQUENCE [LARGE SCALE GENOMIC DNA]</scope>
    <source>
        <strain evidence="2">VX34</strain>
        <tissue evidence="2">Whole-organism</tissue>
    </source>
</reference>
<reference evidence="1 3" key="2">
    <citation type="submission" date="2022-05" db="EMBL/GenBank/DDBJ databases">
        <title>Chromosome-level reference genomes for two strains of Caenorhabditis briggsae: an improved platform for comparative genomics.</title>
        <authorList>
            <person name="Stevens L."/>
            <person name="Andersen E.C."/>
        </authorList>
    </citation>
    <scope>NUCLEOTIDE SEQUENCE [LARGE SCALE GENOMIC DNA]</scope>
    <source>
        <strain evidence="1">QX1410_ONT</strain>
        <tissue evidence="1">Whole-organism</tissue>
    </source>
</reference>
<dbReference type="EMBL" id="CP092623">
    <property type="protein sequence ID" value="UMM26396.1"/>
    <property type="molecule type" value="Genomic_DNA"/>
</dbReference>
<protein>
    <submittedName>
        <fullName evidence="2">Uncharacterized protein</fullName>
    </submittedName>
</protein>
<sequence length="241" mass="28063">MDPHETSKAIQDVVNSIKICSLDYELINYHVISQYKAEWTGLGQLTKNIMMSPGVDPKSPVLQSLKDLKQEIKEMGKKMHTHLNNLKAALEPLDYDNIPWYMDDSRRCFDACNVVRTFYQEICVKSSVLYKTMADVIYPQHHDTKQVKIQIFRDNYNRTPPLELVYALKEMMDSNVSNPIQRITEAKIMNGERLDAWKKLIDSVFTKLLIIECFASGLLHETNPYRRDTIDLEIQKYLRGD</sequence>
<evidence type="ECO:0000313" key="4">
    <source>
        <dbReference type="Proteomes" id="UP000829354"/>
    </source>
</evidence>
<gene>
    <name evidence="1" type="ORF">L3Y34_002967</name>
    <name evidence="2" type="ORF">L5515_010121</name>
</gene>
<evidence type="ECO:0000313" key="2">
    <source>
        <dbReference type="EMBL" id="UMM26396.1"/>
    </source>
</evidence>
<name>A0AAE9EQ99_CAEBR</name>
<evidence type="ECO:0000313" key="1">
    <source>
        <dbReference type="EMBL" id="ULT93144.1"/>
    </source>
</evidence>
<dbReference type="PANTHER" id="PTHR31464:SF3">
    <property type="entry name" value="AAA DOMAIN-CONTAINING PROTEIN-RELATED"/>
    <property type="match status" value="1"/>
</dbReference>
<dbReference type="EMBL" id="CP090894">
    <property type="protein sequence ID" value="ULT93144.1"/>
    <property type="molecule type" value="Genomic_DNA"/>
</dbReference>